<dbReference type="InterPro" id="IPR029044">
    <property type="entry name" value="Nucleotide-diphossugar_trans"/>
</dbReference>
<dbReference type="RefSeq" id="WP_077753816.1">
    <property type="nucleotide sequence ID" value="NZ_CP014782.1"/>
</dbReference>
<protein>
    <submittedName>
        <fullName evidence="2">Glycosyl transferase</fullName>
    </submittedName>
</protein>
<feature type="domain" description="Glycosyltransferase 2-like" evidence="1">
    <location>
        <begin position="8"/>
        <end position="129"/>
    </location>
</feature>
<sequence>MSNNPLVSVVVPLYNCADFITETVESIINQSYKNFEIVIVDNCSTDESLSVVNEYSHKFSNISVIQTMNNSGGPAHPRNLGIESSKGDYIAFLDSDDIWEENKLQLQIDLMMSESYNFLSTSTCNIDQYGVPLKSNLKKPNEDKKSYGVKSMLVRNTITTSSVIVERQFIGSLRFSEDIDLVTVEDYFLWLQLLNKQDCKFCHLGDALVRYRVFSASLGSKGGKSRFLIKSLLASSKFLLLSNGKYLGIVLISHLLRFFRLLLNRDI</sequence>
<organism evidence="2 3">
    <name type="scientific">Shewanella psychrophila</name>
    <dbReference type="NCBI Taxonomy" id="225848"/>
    <lineage>
        <taxon>Bacteria</taxon>
        <taxon>Pseudomonadati</taxon>
        <taxon>Pseudomonadota</taxon>
        <taxon>Gammaproteobacteria</taxon>
        <taxon>Alteromonadales</taxon>
        <taxon>Shewanellaceae</taxon>
        <taxon>Shewanella</taxon>
    </lineage>
</organism>
<dbReference type="InterPro" id="IPR001173">
    <property type="entry name" value="Glyco_trans_2-like"/>
</dbReference>
<dbReference type="Pfam" id="PF00535">
    <property type="entry name" value="Glycos_transf_2"/>
    <property type="match status" value="1"/>
</dbReference>
<dbReference type="Gene3D" id="3.90.550.10">
    <property type="entry name" value="Spore Coat Polysaccharide Biosynthesis Protein SpsA, Chain A"/>
    <property type="match status" value="1"/>
</dbReference>
<dbReference type="KEGG" id="spsw:Sps_03720"/>
<dbReference type="Proteomes" id="UP000189545">
    <property type="component" value="Chromosome"/>
</dbReference>
<evidence type="ECO:0000259" key="1">
    <source>
        <dbReference type="Pfam" id="PF00535"/>
    </source>
</evidence>
<keyword evidence="2" id="KW-0808">Transferase</keyword>
<dbReference type="AlphaFoldDB" id="A0A1S6HTU6"/>
<dbReference type="STRING" id="225848.Sps_03720"/>
<dbReference type="PANTHER" id="PTHR22916:SF3">
    <property type="entry name" value="UDP-GLCNAC:BETAGAL BETA-1,3-N-ACETYLGLUCOSAMINYLTRANSFERASE-LIKE PROTEIN 1"/>
    <property type="match status" value="1"/>
</dbReference>
<gene>
    <name evidence="2" type="ORF">Sps_03720</name>
</gene>
<dbReference type="SUPFAM" id="SSF53448">
    <property type="entry name" value="Nucleotide-diphospho-sugar transferases"/>
    <property type="match status" value="1"/>
</dbReference>
<dbReference type="OrthoDB" id="9802649at2"/>
<name>A0A1S6HTU6_9GAMM</name>
<dbReference type="CDD" id="cd00761">
    <property type="entry name" value="Glyco_tranf_GTA_type"/>
    <property type="match status" value="1"/>
</dbReference>
<dbReference type="GO" id="GO:0016758">
    <property type="term" value="F:hexosyltransferase activity"/>
    <property type="evidence" value="ECO:0007669"/>
    <property type="project" value="UniProtKB-ARBA"/>
</dbReference>
<evidence type="ECO:0000313" key="3">
    <source>
        <dbReference type="Proteomes" id="UP000189545"/>
    </source>
</evidence>
<evidence type="ECO:0000313" key="2">
    <source>
        <dbReference type="EMBL" id="AQS38838.1"/>
    </source>
</evidence>
<keyword evidence="3" id="KW-1185">Reference proteome</keyword>
<dbReference type="EMBL" id="CP014782">
    <property type="protein sequence ID" value="AQS38838.1"/>
    <property type="molecule type" value="Genomic_DNA"/>
</dbReference>
<dbReference type="PANTHER" id="PTHR22916">
    <property type="entry name" value="GLYCOSYLTRANSFERASE"/>
    <property type="match status" value="1"/>
</dbReference>
<accession>A0A1S6HTU6</accession>
<reference evidence="2 3" key="1">
    <citation type="submission" date="2016-03" db="EMBL/GenBank/DDBJ databases">
        <title>Complete genome sequence of Shewanella psychrophila WP2, a deep sea bacterium isolated from west Pacific sediment.</title>
        <authorList>
            <person name="Xu G."/>
            <person name="Jian H."/>
        </authorList>
    </citation>
    <scope>NUCLEOTIDE SEQUENCE [LARGE SCALE GENOMIC DNA]</scope>
    <source>
        <strain evidence="2 3">WP2</strain>
    </source>
</reference>
<proteinExistence type="predicted"/>